<proteinExistence type="predicted"/>
<dbReference type="Proteomes" id="UP001164286">
    <property type="component" value="Unassembled WGS sequence"/>
</dbReference>
<gene>
    <name evidence="2" type="ORF">MKK02DRAFT_30532</name>
</gene>
<feature type="region of interest" description="Disordered" evidence="1">
    <location>
        <begin position="153"/>
        <end position="184"/>
    </location>
</feature>
<keyword evidence="3" id="KW-1185">Reference proteome</keyword>
<feature type="region of interest" description="Disordered" evidence="1">
    <location>
        <begin position="412"/>
        <end position="521"/>
    </location>
</feature>
<feature type="region of interest" description="Disordered" evidence="1">
    <location>
        <begin position="216"/>
        <end position="306"/>
    </location>
</feature>
<feature type="compositionally biased region" description="Low complexity" evidence="1">
    <location>
        <begin position="498"/>
        <end position="515"/>
    </location>
</feature>
<feature type="region of interest" description="Disordered" evidence="1">
    <location>
        <begin position="47"/>
        <end position="67"/>
    </location>
</feature>
<dbReference type="GeneID" id="77727274"/>
<protein>
    <submittedName>
        <fullName evidence="2">Uncharacterized protein</fullName>
    </submittedName>
</protein>
<sequence length="564" mass="59011">MFCPNPAPDRALRAVTTRWTPFRGVDPTPITDFDLSEEGGGMIVTRPSETGCLGGEKASGHQGGRGIDEMDPIRRASSVQAPICRAAQICPGEERWRRACACACLLTLTQAHLGAMVSRYAETGPRGRTLRYGLLMVVKGTRRSFTMFHISASAGSSSTHTPPVKDKRKRKAAHTTDELGSASARTGPAYGLAGVPGTGAGGIVLGRVTRRSAAVAAGVAQPDSLRSGPVAGTRGETRRSYFVQGGPRVPASSQKRAKRMPSSSGATKQSDGGTTGRTRQKSGGQKSSPTKELTHPDPFLPPLPPLRTHLPYPIGLTPFRYPCHHPDLPPPPPGNPLDPKWKPYNPDHVSHLDPLPDSVRALSALGQGMARDQARISAVAATAGAGGMGRIGGMAGMEGMEGYTPIDPALQMGEGSSSLLSHPRSEAEPPVPFGSQADNGAGGLGEGESGFTPYFGYLQESQTQHLPQRPLDHADDLPPVPVPVPAPSHISHPPPPIAHSQQQQPLSAAQPESQQRMLGAGVNVGDPSFDINKFLESASYESISALLAAGDAVGPGGEVQGDRG</sequence>
<dbReference type="EMBL" id="JAKWFO010000014">
    <property type="protein sequence ID" value="KAI9632800.1"/>
    <property type="molecule type" value="Genomic_DNA"/>
</dbReference>
<comment type="caution">
    <text evidence="2">The sequence shown here is derived from an EMBL/GenBank/DDBJ whole genome shotgun (WGS) entry which is preliminary data.</text>
</comment>
<evidence type="ECO:0000313" key="2">
    <source>
        <dbReference type="EMBL" id="KAI9632800.1"/>
    </source>
</evidence>
<feature type="compositionally biased region" description="Polar residues" evidence="1">
    <location>
        <begin position="281"/>
        <end position="291"/>
    </location>
</feature>
<accession>A0AA38H2E6</accession>
<evidence type="ECO:0000256" key="1">
    <source>
        <dbReference type="SAM" id="MobiDB-lite"/>
    </source>
</evidence>
<evidence type="ECO:0000313" key="3">
    <source>
        <dbReference type="Proteomes" id="UP001164286"/>
    </source>
</evidence>
<dbReference type="AlphaFoldDB" id="A0AA38H2E6"/>
<feature type="compositionally biased region" description="Polar residues" evidence="1">
    <location>
        <begin position="261"/>
        <end position="272"/>
    </location>
</feature>
<feature type="compositionally biased region" description="Pro residues" evidence="1">
    <location>
        <begin position="478"/>
        <end position="497"/>
    </location>
</feature>
<reference evidence="2" key="1">
    <citation type="journal article" date="2022" name="G3 (Bethesda)">
        <title>High quality genome of the basidiomycete yeast Dioszegia hungarica PDD-24b-2 isolated from cloud water.</title>
        <authorList>
            <person name="Jarrige D."/>
            <person name="Haridas S."/>
            <person name="Bleykasten-Grosshans C."/>
            <person name="Joly M."/>
            <person name="Nadalig T."/>
            <person name="Sancelme M."/>
            <person name="Vuilleumier S."/>
            <person name="Grigoriev I.V."/>
            <person name="Amato P."/>
            <person name="Bringel F."/>
        </authorList>
    </citation>
    <scope>NUCLEOTIDE SEQUENCE</scope>
    <source>
        <strain evidence="2">PDD-24b-2</strain>
    </source>
</reference>
<dbReference type="RefSeq" id="XP_052942577.1">
    <property type="nucleotide sequence ID" value="XM_053088069.1"/>
</dbReference>
<organism evidence="2 3">
    <name type="scientific">Dioszegia hungarica</name>
    <dbReference type="NCBI Taxonomy" id="4972"/>
    <lineage>
        <taxon>Eukaryota</taxon>
        <taxon>Fungi</taxon>
        <taxon>Dikarya</taxon>
        <taxon>Basidiomycota</taxon>
        <taxon>Agaricomycotina</taxon>
        <taxon>Tremellomycetes</taxon>
        <taxon>Tremellales</taxon>
        <taxon>Bulleribasidiaceae</taxon>
        <taxon>Dioszegia</taxon>
    </lineage>
</organism>
<name>A0AA38H2E6_9TREE</name>